<feature type="domain" description="ABC transporter" evidence="10">
    <location>
        <begin position="6"/>
        <end position="219"/>
    </location>
</feature>
<dbReference type="GO" id="GO:0016887">
    <property type="term" value="F:ATP hydrolysis activity"/>
    <property type="evidence" value="ECO:0007669"/>
    <property type="project" value="InterPro"/>
</dbReference>
<dbReference type="SMART" id="SM00382">
    <property type="entry name" value="AAA"/>
    <property type="match status" value="1"/>
</dbReference>
<evidence type="ECO:0000313" key="11">
    <source>
        <dbReference type="EMBL" id="XDT71733.1"/>
    </source>
</evidence>
<keyword evidence="8" id="KW-0406">Ion transport</keyword>
<keyword evidence="9" id="KW-0472">Membrane</keyword>
<dbReference type="GO" id="GO:0006829">
    <property type="term" value="P:zinc ion transport"/>
    <property type="evidence" value="ECO:0007669"/>
    <property type="project" value="UniProtKB-KW"/>
</dbReference>
<keyword evidence="5 11" id="KW-0067">ATP-binding</keyword>
<evidence type="ECO:0000256" key="1">
    <source>
        <dbReference type="ARBA" id="ARBA00022448"/>
    </source>
</evidence>
<keyword evidence="7" id="KW-1278">Translocase</keyword>
<proteinExistence type="predicted"/>
<evidence type="ECO:0000259" key="10">
    <source>
        <dbReference type="PROSITE" id="PS50893"/>
    </source>
</evidence>
<evidence type="ECO:0000256" key="7">
    <source>
        <dbReference type="ARBA" id="ARBA00022967"/>
    </source>
</evidence>
<dbReference type="AlphaFoldDB" id="A0AB39UUT3"/>
<dbReference type="PANTHER" id="PTHR42734:SF9">
    <property type="entry name" value="ZINC IMPORT ATP-BINDING PROTEIN ZNUC"/>
    <property type="match status" value="1"/>
</dbReference>
<dbReference type="KEGG" id="tcd:AAIA72_13090"/>
<dbReference type="InterPro" id="IPR017871">
    <property type="entry name" value="ABC_transporter-like_CS"/>
</dbReference>
<dbReference type="InterPro" id="IPR003439">
    <property type="entry name" value="ABC_transporter-like_ATP-bd"/>
</dbReference>
<dbReference type="RefSeq" id="WP_369600758.1">
    <property type="nucleotide sequence ID" value="NZ_CP154858.1"/>
</dbReference>
<keyword evidence="6" id="KW-0864">Zinc transport</keyword>
<dbReference type="EMBL" id="CP154858">
    <property type="protein sequence ID" value="XDT71733.1"/>
    <property type="molecule type" value="Genomic_DNA"/>
</dbReference>
<evidence type="ECO:0000256" key="8">
    <source>
        <dbReference type="ARBA" id="ARBA00023065"/>
    </source>
</evidence>
<name>A0AB39UUT3_9GAMM</name>
<keyword evidence="4" id="KW-0862">Zinc</keyword>
<dbReference type="SUPFAM" id="SSF52540">
    <property type="entry name" value="P-loop containing nucleoside triphosphate hydrolases"/>
    <property type="match status" value="1"/>
</dbReference>
<dbReference type="GO" id="GO:0005524">
    <property type="term" value="F:ATP binding"/>
    <property type="evidence" value="ECO:0007669"/>
    <property type="project" value="UniProtKB-KW"/>
</dbReference>
<sequence>MTPPLIQLSDVCVRLSGKTILQHIHLELLPGRITTVIGPNGAGKSTLARVVLGLLSPCHGRVVRKPGLRLGYVPQRFHVDSTLPLTVDRFLSDCPSRPDLDRMLAPLHLDALARHDLSALSGGQLQKVLLARALRRQPELLVLDEPAQGVDMAGQTLLYELVEEAVSRLGCGVLLISHDLHWVMSSTSEVICLNGHICCSGQPHSLVGNPNFNALFGAQGHRYALFRHDHKHHKACDPDTDTSEAPLP</sequence>
<dbReference type="PROSITE" id="PS50893">
    <property type="entry name" value="ABC_TRANSPORTER_2"/>
    <property type="match status" value="1"/>
</dbReference>
<dbReference type="InterPro" id="IPR003593">
    <property type="entry name" value="AAA+_ATPase"/>
</dbReference>
<dbReference type="InterPro" id="IPR050153">
    <property type="entry name" value="Metal_Ion_Import_ABC"/>
</dbReference>
<evidence type="ECO:0000256" key="6">
    <source>
        <dbReference type="ARBA" id="ARBA00022906"/>
    </source>
</evidence>
<accession>A0AB39UUT3</accession>
<evidence type="ECO:0000256" key="2">
    <source>
        <dbReference type="ARBA" id="ARBA00022475"/>
    </source>
</evidence>
<dbReference type="PANTHER" id="PTHR42734">
    <property type="entry name" value="METAL TRANSPORT SYSTEM ATP-BINDING PROTEIN TM_0124-RELATED"/>
    <property type="match status" value="1"/>
</dbReference>
<evidence type="ECO:0000256" key="4">
    <source>
        <dbReference type="ARBA" id="ARBA00022833"/>
    </source>
</evidence>
<protein>
    <submittedName>
        <fullName evidence="11">ATP-binding cassette domain-containing protein</fullName>
    </submittedName>
</protein>
<evidence type="ECO:0000256" key="3">
    <source>
        <dbReference type="ARBA" id="ARBA00022741"/>
    </source>
</evidence>
<keyword evidence="1" id="KW-0813">Transport</keyword>
<dbReference type="Pfam" id="PF00005">
    <property type="entry name" value="ABC_tran"/>
    <property type="match status" value="1"/>
</dbReference>
<keyword evidence="2" id="KW-1003">Cell membrane</keyword>
<dbReference type="PROSITE" id="PS00211">
    <property type="entry name" value="ABC_TRANSPORTER_1"/>
    <property type="match status" value="1"/>
</dbReference>
<organism evidence="11">
    <name type="scientific">Thermohahella caldifontis</name>
    <dbReference type="NCBI Taxonomy" id="3142973"/>
    <lineage>
        <taxon>Bacteria</taxon>
        <taxon>Pseudomonadati</taxon>
        <taxon>Pseudomonadota</taxon>
        <taxon>Gammaproteobacteria</taxon>
        <taxon>Oceanospirillales</taxon>
        <taxon>Hahellaceae</taxon>
        <taxon>Thermohahella</taxon>
    </lineage>
</organism>
<reference evidence="11" key="1">
    <citation type="submission" date="2024-05" db="EMBL/GenBank/DDBJ databases">
        <title>Genome sequencing of novel strain.</title>
        <authorList>
            <person name="Ganbat D."/>
            <person name="Ganbat S."/>
            <person name="Lee S.-J."/>
        </authorList>
    </citation>
    <scope>NUCLEOTIDE SEQUENCE</scope>
    <source>
        <strain evidence="11">SMD15-11</strain>
    </source>
</reference>
<dbReference type="InterPro" id="IPR027417">
    <property type="entry name" value="P-loop_NTPase"/>
</dbReference>
<gene>
    <name evidence="11" type="ORF">AAIA72_13090</name>
</gene>
<keyword evidence="3" id="KW-0547">Nucleotide-binding</keyword>
<evidence type="ECO:0000256" key="5">
    <source>
        <dbReference type="ARBA" id="ARBA00022840"/>
    </source>
</evidence>
<dbReference type="GO" id="GO:0010043">
    <property type="term" value="P:response to zinc ion"/>
    <property type="evidence" value="ECO:0007669"/>
    <property type="project" value="TreeGrafter"/>
</dbReference>
<evidence type="ECO:0000256" key="9">
    <source>
        <dbReference type="ARBA" id="ARBA00023136"/>
    </source>
</evidence>
<dbReference type="Gene3D" id="3.40.50.300">
    <property type="entry name" value="P-loop containing nucleotide triphosphate hydrolases"/>
    <property type="match status" value="1"/>
</dbReference>